<feature type="compositionally biased region" description="Basic and acidic residues" evidence="1">
    <location>
        <begin position="284"/>
        <end position="295"/>
    </location>
</feature>
<evidence type="ECO:0000313" key="3">
    <source>
        <dbReference type="Proteomes" id="UP000521943"/>
    </source>
</evidence>
<feature type="region of interest" description="Disordered" evidence="1">
    <location>
        <begin position="143"/>
        <end position="175"/>
    </location>
</feature>
<feature type="region of interest" description="Disordered" evidence="1">
    <location>
        <begin position="249"/>
        <end position="268"/>
    </location>
</feature>
<accession>A0A8H6HN17</accession>
<feature type="region of interest" description="Disordered" evidence="1">
    <location>
        <begin position="280"/>
        <end position="306"/>
    </location>
</feature>
<dbReference type="AlphaFoldDB" id="A0A8H6HN17"/>
<gene>
    <name evidence="2" type="ORF">DFP72DRAFT_1048537</name>
</gene>
<evidence type="ECO:0000256" key="1">
    <source>
        <dbReference type="SAM" id="MobiDB-lite"/>
    </source>
</evidence>
<sequence length="433" mass="47198">MNAEPTPRSEGAGMRGGGVVAWPRPCWRCRNSPGDAFSRVGAVVRLISRISEELLGKSAAMGQWGLGDGNALQQCKDESYYIVLQKLVASLVIYPGLIVELYRNLKPAKPIALQQLWRLHPGCVPTPGTGTIQIRRTRRSRSAPSKILSVTSKRSKSSGTGWEMPTRTRTPRGTTREPVVITSSSYDFLGPISGRPVLSRHSTVPELDISQLFTPTLPPVKDEPVSALVPPFTPPRSASQLAALRKVGRDAPLKPRPTFSTSLPEGSQAPGLRLAYWSSSSSLSDKKTPEPEEKPVSTMPGEDENRSASQAYFQAMPLRNERRAPKFDGHGAYLSQFFRDFETVALAAGLEDRQWIVRVMDYAPAVDYKLWKSVGNQPAMDSDKHGSTPGAKQSTLTQPRAAPDPCAGLGLGLRRVHGSRHSNRSSSKHSGQT</sequence>
<protein>
    <submittedName>
        <fullName evidence="2">Uncharacterized protein</fullName>
    </submittedName>
</protein>
<dbReference type="EMBL" id="JACGCI010000059">
    <property type="protein sequence ID" value="KAF6750045.1"/>
    <property type="molecule type" value="Genomic_DNA"/>
</dbReference>
<reference evidence="2 3" key="1">
    <citation type="submission" date="2020-07" db="EMBL/GenBank/DDBJ databases">
        <title>Comparative genomics of pyrophilous fungi reveals a link between fire events and developmental genes.</title>
        <authorList>
            <consortium name="DOE Joint Genome Institute"/>
            <person name="Steindorff A.S."/>
            <person name="Carver A."/>
            <person name="Calhoun S."/>
            <person name="Stillman K."/>
            <person name="Liu H."/>
            <person name="Lipzen A."/>
            <person name="Pangilinan J."/>
            <person name="Labutti K."/>
            <person name="Bruns T.D."/>
            <person name="Grigoriev I.V."/>
        </authorList>
    </citation>
    <scope>NUCLEOTIDE SEQUENCE [LARGE SCALE GENOMIC DNA]</scope>
    <source>
        <strain evidence="2 3">CBS 144469</strain>
    </source>
</reference>
<proteinExistence type="predicted"/>
<dbReference type="Proteomes" id="UP000521943">
    <property type="component" value="Unassembled WGS sequence"/>
</dbReference>
<organism evidence="2 3">
    <name type="scientific">Ephemerocybe angulata</name>
    <dbReference type="NCBI Taxonomy" id="980116"/>
    <lineage>
        <taxon>Eukaryota</taxon>
        <taxon>Fungi</taxon>
        <taxon>Dikarya</taxon>
        <taxon>Basidiomycota</taxon>
        <taxon>Agaricomycotina</taxon>
        <taxon>Agaricomycetes</taxon>
        <taxon>Agaricomycetidae</taxon>
        <taxon>Agaricales</taxon>
        <taxon>Agaricineae</taxon>
        <taxon>Psathyrellaceae</taxon>
        <taxon>Ephemerocybe</taxon>
    </lineage>
</organism>
<comment type="caution">
    <text evidence="2">The sequence shown here is derived from an EMBL/GenBank/DDBJ whole genome shotgun (WGS) entry which is preliminary data.</text>
</comment>
<feature type="region of interest" description="Disordered" evidence="1">
    <location>
        <begin position="378"/>
        <end position="433"/>
    </location>
</feature>
<feature type="compositionally biased region" description="Polar residues" evidence="1">
    <location>
        <begin position="148"/>
        <end position="160"/>
    </location>
</feature>
<name>A0A8H6HN17_9AGAR</name>
<evidence type="ECO:0000313" key="2">
    <source>
        <dbReference type="EMBL" id="KAF6750045.1"/>
    </source>
</evidence>
<keyword evidence="3" id="KW-1185">Reference proteome</keyword>
<feature type="compositionally biased region" description="Basic residues" evidence="1">
    <location>
        <begin position="414"/>
        <end position="427"/>
    </location>
</feature>